<name>A0ABS4PJT6_9PSEU</name>
<dbReference type="Proteomes" id="UP000741013">
    <property type="component" value="Unassembled WGS sequence"/>
</dbReference>
<accession>A0ABS4PJT6</accession>
<gene>
    <name evidence="1" type="ORF">JOM49_001215</name>
</gene>
<protein>
    <submittedName>
        <fullName evidence="1">Uncharacterized protein</fullName>
    </submittedName>
</protein>
<evidence type="ECO:0000313" key="2">
    <source>
        <dbReference type="Proteomes" id="UP000741013"/>
    </source>
</evidence>
<evidence type="ECO:0000313" key="1">
    <source>
        <dbReference type="EMBL" id="MBP2179689.1"/>
    </source>
</evidence>
<keyword evidence="2" id="KW-1185">Reference proteome</keyword>
<proteinExistence type="predicted"/>
<organism evidence="1 2">
    <name type="scientific">Amycolatopsis magusensis</name>
    <dbReference type="NCBI Taxonomy" id="882444"/>
    <lineage>
        <taxon>Bacteria</taxon>
        <taxon>Bacillati</taxon>
        <taxon>Actinomycetota</taxon>
        <taxon>Actinomycetes</taxon>
        <taxon>Pseudonocardiales</taxon>
        <taxon>Pseudonocardiaceae</taxon>
        <taxon>Amycolatopsis</taxon>
    </lineage>
</organism>
<dbReference type="EMBL" id="JAGGMS010000001">
    <property type="protein sequence ID" value="MBP2179689.1"/>
    <property type="molecule type" value="Genomic_DNA"/>
</dbReference>
<reference evidence="1 2" key="1">
    <citation type="submission" date="2021-03" db="EMBL/GenBank/DDBJ databases">
        <title>Sequencing the genomes of 1000 actinobacteria strains.</title>
        <authorList>
            <person name="Klenk H.-P."/>
        </authorList>
    </citation>
    <scope>NUCLEOTIDE SEQUENCE [LARGE SCALE GENOMIC DNA]</scope>
    <source>
        <strain evidence="1 2">DSM 45510</strain>
    </source>
</reference>
<comment type="caution">
    <text evidence="1">The sequence shown here is derived from an EMBL/GenBank/DDBJ whole genome shotgun (WGS) entry which is preliminary data.</text>
</comment>
<sequence length="101" mass="11045">MLLTEFCTRLPELRRRLKDGDRVLVEQAVLAARDGKPVDAKVSQLLGPGVQLTEVYGPSTGVNGAFLCPTGKCGRVVYRRAGDELPVCPLFERDLRFVADG</sequence>
<dbReference type="RefSeq" id="WP_209663374.1">
    <property type="nucleotide sequence ID" value="NZ_JAGGMS010000001.1"/>
</dbReference>